<evidence type="ECO:0000256" key="1">
    <source>
        <dbReference type="SAM" id="MobiDB-lite"/>
    </source>
</evidence>
<feature type="compositionally biased region" description="Basic residues" evidence="1">
    <location>
        <begin position="68"/>
        <end position="79"/>
    </location>
</feature>
<evidence type="ECO:0000313" key="2">
    <source>
        <dbReference type="EMBL" id="GGB54600.1"/>
    </source>
</evidence>
<dbReference type="AlphaFoldDB" id="A0A916X1K5"/>
<gene>
    <name evidence="2" type="ORF">GCM10011316_28310</name>
</gene>
<dbReference type="EMBL" id="BMFA01000008">
    <property type="protein sequence ID" value="GGB54600.1"/>
    <property type="molecule type" value="Genomic_DNA"/>
</dbReference>
<sequence length="79" mass="9103">MTENHSKHRQQAEVAFGKTQSQLFERQRAIEDLNSIVIARNEKTQRLREARLAKELQDSMATAEKPAVKRSKKPTKRSA</sequence>
<dbReference type="Proteomes" id="UP000605148">
    <property type="component" value="Unassembled WGS sequence"/>
</dbReference>
<evidence type="ECO:0000313" key="3">
    <source>
        <dbReference type="Proteomes" id="UP000605148"/>
    </source>
</evidence>
<comment type="caution">
    <text evidence="2">The sequence shown here is derived from an EMBL/GenBank/DDBJ whole genome shotgun (WGS) entry which is preliminary data.</text>
</comment>
<dbReference type="RefSeq" id="WP_150497091.1">
    <property type="nucleotide sequence ID" value="NZ_BMFA01000008.1"/>
</dbReference>
<reference evidence="2" key="1">
    <citation type="journal article" date="2014" name="Int. J. Syst. Evol. Microbiol.">
        <title>Complete genome sequence of Corynebacterium casei LMG S-19264T (=DSM 44701T), isolated from a smear-ripened cheese.</title>
        <authorList>
            <consortium name="US DOE Joint Genome Institute (JGI-PGF)"/>
            <person name="Walter F."/>
            <person name="Albersmeier A."/>
            <person name="Kalinowski J."/>
            <person name="Ruckert C."/>
        </authorList>
    </citation>
    <scope>NUCLEOTIDE SEQUENCE</scope>
    <source>
        <strain evidence="2">CGMCC 1.12426</strain>
    </source>
</reference>
<reference evidence="2" key="2">
    <citation type="submission" date="2020-09" db="EMBL/GenBank/DDBJ databases">
        <authorList>
            <person name="Sun Q."/>
            <person name="Zhou Y."/>
        </authorList>
    </citation>
    <scope>NUCLEOTIDE SEQUENCE</scope>
    <source>
        <strain evidence="2">CGMCC 1.12426</strain>
    </source>
</reference>
<keyword evidence="3" id="KW-1185">Reference proteome</keyword>
<protein>
    <submittedName>
        <fullName evidence="2">Uncharacterized protein</fullName>
    </submittedName>
</protein>
<name>A0A916X1K5_9HYPH</name>
<dbReference type="OrthoDB" id="8163684at2"/>
<feature type="region of interest" description="Disordered" evidence="1">
    <location>
        <begin position="56"/>
        <end position="79"/>
    </location>
</feature>
<proteinExistence type="predicted"/>
<organism evidence="2 3">
    <name type="scientific">Roseibium aquae</name>
    <dbReference type="NCBI Taxonomy" id="1323746"/>
    <lineage>
        <taxon>Bacteria</taxon>
        <taxon>Pseudomonadati</taxon>
        <taxon>Pseudomonadota</taxon>
        <taxon>Alphaproteobacteria</taxon>
        <taxon>Hyphomicrobiales</taxon>
        <taxon>Stappiaceae</taxon>
        <taxon>Roseibium</taxon>
    </lineage>
</organism>
<accession>A0A916X1K5</accession>